<feature type="compositionally biased region" description="Polar residues" evidence="2">
    <location>
        <begin position="51"/>
        <end position="61"/>
    </location>
</feature>
<dbReference type="Gene3D" id="1.10.287.700">
    <property type="entry name" value="Helix hairpin bin"/>
    <property type="match status" value="1"/>
</dbReference>
<keyword evidence="4" id="KW-1185">Reference proteome</keyword>
<feature type="compositionally biased region" description="Basic and acidic residues" evidence="2">
    <location>
        <begin position="35"/>
        <end position="49"/>
    </location>
</feature>
<dbReference type="AlphaFoldDB" id="A0AA36N367"/>
<reference evidence="3" key="1">
    <citation type="submission" date="2023-08" db="EMBL/GenBank/DDBJ databases">
        <authorList>
            <person name="Chen Y."/>
            <person name="Shah S."/>
            <person name="Dougan E. K."/>
            <person name="Thang M."/>
            <person name="Chan C."/>
        </authorList>
    </citation>
    <scope>NUCLEOTIDE SEQUENCE</scope>
</reference>
<gene>
    <name evidence="3" type="ORF">EVOR1521_LOCUS15981</name>
</gene>
<comment type="caution">
    <text evidence="3">The sequence shown here is derived from an EMBL/GenBank/DDBJ whole genome shotgun (WGS) entry which is preliminary data.</text>
</comment>
<organism evidence="3 4">
    <name type="scientific">Effrenium voratum</name>
    <dbReference type="NCBI Taxonomy" id="2562239"/>
    <lineage>
        <taxon>Eukaryota</taxon>
        <taxon>Sar</taxon>
        <taxon>Alveolata</taxon>
        <taxon>Dinophyceae</taxon>
        <taxon>Suessiales</taxon>
        <taxon>Symbiodiniaceae</taxon>
        <taxon>Effrenium</taxon>
    </lineage>
</organism>
<feature type="compositionally biased region" description="Basic and acidic residues" evidence="2">
    <location>
        <begin position="67"/>
        <end position="79"/>
    </location>
</feature>
<evidence type="ECO:0000256" key="1">
    <source>
        <dbReference type="SAM" id="Coils"/>
    </source>
</evidence>
<feature type="compositionally biased region" description="Basic and acidic residues" evidence="2">
    <location>
        <begin position="99"/>
        <end position="120"/>
    </location>
</feature>
<proteinExistence type="predicted"/>
<feature type="region of interest" description="Disordered" evidence="2">
    <location>
        <begin position="1"/>
        <end position="213"/>
    </location>
</feature>
<keyword evidence="1" id="KW-0175">Coiled coil</keyword>
<accession>A0AA36N367</accession>
<dbReference type="EMBL" id="CAUJNA010002112">
    <property type="protein sequence ID" value="CAJ1390618.1"/>
    <property type="molecule type" value="Genomic_DNA"/>
</dbReference>
<dbReference type="Proteomes" id="UP001178507">
    <property type="component" value="Unassembled WGS sequence"/>
</dbReference>
<evidence type="ECO:0000313" key="4">
    <source>
        <dbReference type="Proteomes" id="UP001178507"/>
    </source>
</evidence>
<evidence type="ECO:0000313" key="3">
    <source>
        <dbReference type="EMBL" id="CAJ1390618.1"/>
    </source>
</evidence>
<evidence type="ECO:0000256" key="2">
    <source>
        <dbReference type="SAM" id="MobiDB-lite"/>
    </source>
</evidence>
<feature type="coiled-coil region" evidence="1">
    <location>
        <begin position="318"/>
        <end position="377"/>
    </location>
</feature>
<sequence>MSQSADMQKKVQETADQAYTASTDAASQAYATTKETAEQAHATGKEKMSEAQASDSTQQMKQGLESAQEKTAEAYEASKEMAAQGYEAAKDSAQQGVEAAKKTSAKEPTKEKTSFWDKLRHGFSSAQDKTVQGYEAAKEQVKASPAETSEGGPTLLERMKQGAATAQDKTMQGYEAAKEQVKAATAEESSSSSGPSMMDKMKQGLQTAQDKTVEGYQAAKEQVKAATAAPEEHCPSFWEQLSQGCSFMKQKTLQGYEATTEFVVSGCRSERHEDSGEERVEAAKETVREGLATAQTKAEATKAMLTGGSTNQSVPAELEKKEQVIIVLRQEVQEEKENVIRVKEDAEEDRLKLLAKIQALADELQNALTSAKHMKEAAVKASQRQPGSCISPEKFAQLIMELEELRDQMKWIGTDRDSEKEAINSLRLQLTRNRRRWELERQFLPLLHQVKGPVGPPSKAAKKEAPWATQSAVVLARAPEEMRPRGGSSGAVNRNMASTNGFRGVRALT</sequence>
<feature type="compositionally biased region" description="Polar residues" evidence="2">
    <location>
        <begin position="14"/>
        <end position="34"/>
    </location>
</feature>
<protein>
    <submittedName>
        <fullName evidence="3">Uncharacterized protein</fullName>
    </submittedName>
</protein>
<name>A0AA36N367_9DINO</name>